<dbReference type="AlphaFoldDB" id="C1H603"/>
<accession>C1H603</accession>
<dbReference type="Proteomes" id="UP000002059">
    <property type="component" value="Partially assembled WGS sequence"/>
</dbReference>
<gene>
    <name evidence="1" type="ORF">PAAG_06113</name>
</gene>
<dbReference type="eggNOG" id="ENOG502RQVJ">
    <property type="taxonomic scope" value="Eukaryota"/>
</dbReference>
<keyword evidence="2" id="KW-1185">Reference proteome</keyword>
<dbReference type="OrthoDB" id="4175271at2759"/>
<proteinExistence type="predicted"/>
<name>C1H603_PARBA</name>
<evidence type="ECO:0000313" key="2">
    <source>
        <dbReference type="Proteomes" id="UP000002059"/>
    </source>
</evidence>
<reference evidence="1 2" key="1">
    <citation type="journal article" date="2011" name="PLoS Genet.">
        <title>Comparative genomic analysis of human fungal pathogens causing paracoccidioidomycosis.</title>
        <authorList>
            <person name="Desjardins C.A."/>
            <person name="Champion M.D."/>
            <person name="Holder J.W."/>
            <person name="Muszewska A."/>
            <person name="Goldberg J."/>
            <person name="Bailao A.M."/>
            <person name="Brigido M.M."/>
            <person name="Ferreira M.E."/>
            <person name="Garcia A.M."/>
            <person name="Grynberg M."/>
            <person name="Gujja S."/>
            <person name="Heiman D.I."/>
            <person name="Henn M.R."/>
            <person name="Kodira C.D."/>
            <person name="Leon-Narvaez H."/>
            <person name="Longo L.V."/>
            <person name="Ma L.J."/>
            <person name="Malavazi I."/>
            <person name="Matsuo A.L."/>
            <person name="Morais F.V."/>
            <person name="Pereira M."/>
            <person name="Rodriguez-Brito S."/>
            <person name="Sakthikumar S."/>
            <person name="Salem-Izacc S.M."/>
            <person name="Sykes S.M."/>
            <person name="Teixeira M.M."/>
            <person name="Vallejo M.C."/>
            <person name="Walter M.E."/>
            <person name="Yandava C."/>
            <person name="Young S."/>
            <person name="Zeng Q."/>
            <person name="Zucker J."/>
            <person name="Felipe M.S."/>
            <person name="Goldman G.H."/>
            <person name="Haas B.J."/>
            <person name="McEwen J.G."/>
            <person name="Nino-Vega G."/>
            <person name="Puccia R."/>
            <person name="San-Blas G."/>
            <person name="Soares C.M."/>
            <person name="Birren B.W."/>
            <person name="Cuomo C.A."/>
        </authorList>
    </citation>
    <scope>NUCLEOTIDE SEQUENCE [LARGE SCALE GENOMIC DNA]</scope>
    <source>
        <strain evidence="2">ATCC MYA-826 / Pb01</strain>
    </source>
</reference>
<protein>
    <submittedName>
        <fullName evidence="1">Uncharacterized protein</fullName>
    </submittedName>
</protein>
<dbReference type="EMBL" id="KN294008">
    <property type="protein sequence ID" value="EEH35066.2"/>
    <property type="molecule type" value="Genomic_DNA"/>
</dbReference>
<dbReference type="KEGG" id="pbl:PAAG_06113"/>
<organism evidence="1 2">
    <name type="scientific">Paracoccidioides lutzii (strain ATCC MYA-826 / Pb01)</name>
    <name type="common">Paracoccidioides brasiliensis</name>
    <dbReference type="NCBI Taxonomy" id="502779"/>
    <lineage>
        <taxon>Eukaryota</taxon>
        <taxon>Fungi</taxon>
        <taxon>Dikarya</taxon>
        <taxon>Ascomycota</taxon>
        <taxon>Pezizomycotina</taxon>
        <taxon>Eurotiomycetes</taxon>
        <taxon>Eurotiomycetidae</taxon>
        <taxon>Onygenales</taxon>
        <taxon>Ajellomycetaceae</taxon>
        <taxon>Paracoccidioides</taxon>
    </lineage>
</organism>
<dbReference type="GeneID" id="9095180"/>
<sequence length="310" mass="33846">MVIPVIATPILAINGRCDARSQWGSRPDCICIDHNVCTNKYRGYAVQGSPGNWPCPRDGANVWGCMVGRPCVTRDSYCGWRSVCTGTGPYAGRISSFRPALLIDCEPIGCKTLCFICRQWSSARRGFKEHYHYHFDNPEALNSLSLGQMMNETLYSSLDNSGQIACRGPPLPSNFSRFGGFSVDNENFHFIPMPRECTGFKKEMKHGQQNLPHAENDRAKIAVLISASSPPKILNGISQTSISRRCSMGVYQTSRAETHHSGPDEGIPSSVCATPNHSVSPDSCFEGHCGQSIDESCCSSPANIIIMGVS</sequence>
<dbReference type="HOGENOM" id="CLU_897418_0_0_1"/>
<evidence type="ECO:0000313" key="1">
    <source>
        <dbReference type="EMBL" id="EEH35066.2"/>
    </source>
</evidence>
<dbReference type="VEuPathDB" id="FungiDB:PAAG_06113"/>
<dbReference type="RefSeq" id="XP_015700019.1">
    <property type="nucleotide sequence ID" value="XM_015845793.1"/>
</dbReference>